<dbReference type="STRING" id="490629.SAMN05216266_13127"/>
<reference evidence="3" key="1">
    <citation type="submission" date="2016-10" db="EMBL/GenBank/DDBJ databases">
        <authorList>
            <person name="Varghese N."/>
            <person name="Submissions S."/>
        </authorList>
    </citation>
    <scope>NUCLEOTIDE SEQUENCE [LARGE SCALE GENOMIC DNA]</scope>
    <source>
        <strain evidence="3">CGMCC 4.3568</strain>
    </source>
</reference>
<evidence type="ECO:0000313" key="3">
    <source>
        <dbReference type="Proteomes" id="UP000243799"/>
    </source>
</evidence>
<name>A0A1I1CKR7_9PSEU</name>
<dbReference type="PANTHER" id="PTHR43798:SF33">
    <property type="entry name" value="HYDROLASE, PUTATIVE (AFU_ORTHOLOGUE AFUA_2G14860)-RELATED"/>
    <property type="match status" value="1"/>
</dbReference>
<dbReference type="InterPro" id="IPR000073">
    <property type="entry name" value="AB_hydrolase_1"/>
</dbReference>
<dbReference type="Proteomes" id="UP000243799">
    <property type="component" value="Unassembled WGS sequence"/>
</dbReference>
<accession>A0A1I1CKR7</accession>
<dbReference type="GO" id="GO:0016020">
    <property type="term" value="C:membrane"/>
    <property type="evidence" value="ECO:0007669"/>
    <property type="project" value="TreeGrafter"/>
</dbReference>
<protein>
    <submittedName>
        <fullName evidence="2">Pimeloyl-ACP methyl ester carboxylesterase</fullName>
    </submittedName>
</protein>
<dbReference type="AlphaFoldDB" id="A0A1I1CKR7"/>
<feature type="domain" description="AB hydrolase-1" evidence="1">
    <location>
        <begin position="75"/>
        <end position="318"/>
    </location>
</feature>
<dbReference type="SUPFAM" id="SSF53474">
    <property type="entry name" value="alpha/beta-Hydrolases"/>
    <property type="match status" value="1"/>
</dbReference>
<dbReference type="EMBL" id="FOKG01000031">
    <property type="protein sequence ID" value="SFB62636.1"/>
    <property type="molecule type" value="Genomic_DNA"/>
</dbReference>
<dbReference type="InterPro" id="IPR050266">
    <property type="entry name" value="AB_hydrolase_sf"/>
</dbReference>
<dbReference type="GO" id="GO:0003824">
    <property type="term" value="F:catalytic activity"/>
    <property type="evidence" value="ECO:0007669"/>
    <property type="project" value="UniProtKB-ARBA"/>
</dbReference>
<organism evidence="2 3">
    <name type="scientific">Amycolatopsis marina</name>
    <dbReference type="NCBI Taxonomy" id="490629"/>
    <lineage>
        <taxon>Bacteria</taxon>
        <taxon>Bacillati</taxon>
        <taxon>Actinomycetota</taxon>
        <taxon>Actinomycetes</taxon>
        <taxon>Pseudonocardiales</taxon>
        <taxon>Pseudonocardiaceae</taxon>
        <taxon>Amycolatopsis</taxon>
    </lineage>
</organism>
<keyword evidence="3" id="KW-1185">Reference proteome</keyword>
<sequence>MFMFELDRGGVAAFHWGRSAMFAAGSGLLALSLCTAWAIRHRGTDAVRSWHTPTGRRLRAGPLFARLLGSGDPVIVLLHGLAGSGEYFGAAFDELGRTGTLVIPDLLGFGASMRPPGGDPADYSAAAHLEALDAMLAALGLANRPLVIVGHSMGASLGLRWAARQTTTQAVVAFAVPLFANARQGRARLRELGTMAALATSDGPVARGMCAWMCRYRRTASWIATALHPELPVPIARAAVQHTWASYHGSLTELVLHNGWRDAVVHLAAAGTPLLLANGAADLMAEPGHAAALVAEFGPSVTVTTHPTGGHDLPLTQPYWCLAQVQQALRHVPAPPIGG</sequence>
<gene>
    <name evidence="2" type="ORF">SAMN05216266_13127</name>
</gene>
<dbReference type="PANTHER" id="PTHR43798">
    <property type="entry name" value="MONOACYLGLYCEROL LIPASE"/>
    <property type="match status" value="1"/>
</dbReference>
<evidence type="ECO:0000313" key="2">
    <source>
        <dbReference type="EMBL" id="SFB62636.1"/>
    </source>
</evidence>
<evidence type="ECO:0000259" key="1">
    <source>
        <dbReference type="Pfam" id="PF12697"/>
    </source>
</evidence>
<dbReference type="Gene3D" id="3.40.50.1820">
    <property type="entry name" value="alpha/beta hydrolase"/>
    <property type="match status" value="1"/>
</dbReference>
<dbReference type="Pfam" id="PF12697">
    <property type="entry name" value="Abhydrolase_6"/>
    <property type="match status" value="1"/>
</dbReference>
<proteinExistence type="predicted"/>
<dbReference type="InterPro" id="IPR029058">
    <property type="entry name" value="AB_hydrolase_fold"/>
</dbReference>